<proteinExistence type="predicted"/>
<keyword evidence="3" id="KW-1185">Reference proteome</keyword>
<evidence type="ECO:0000259" key="1">
    <source>
        <dbReference type="Pfam" id="PF13472"/>
    </source>
</evidence>
<dbReference type="EMBL" id="FOSN01000001">
    <property type="protein sequence ID" value="SFJ99050.1"/>
    <property type="molecule type" value="Genomic_DNA"/>
</dbReference>
<dbReference type="Gene3D" id="3.40.50.1110">
    <property type="entry name" value="SGNH hydrolase"/>
    <property type="match status" value="1"/>
</dbReference>
<dbReference type="PANTHER" id="PTHR30383">
    <property type="entry name" value="THIOESTERASE 1/PROTEASE 1/LYSOPHOSPHOLIPASE L1"/>
    <property type="match status" value="1"/>
</dbReference>
<dbReference type="InterPro" id="IPR036514">
    <property type="entry name" value="SGNH_hydro_sf"/>
</dbReference>
<dbReference type="OrthoDB" id="9794725at2"/>
<reference evidence="2 3" key="1">
    <citation type="submission" date="2016-10" db="EMBL/GenBank/DDBJ databases">
        <authorList>
            <person name="de Groot N.N."/>
        </authorList>
    </citation>
    <scope>NUCLEOTIDE SEQUENCE [LARGE SCALE GENOMIC DNA]</scope>
    <source>
        <strain evidence="2 3">NE2</strain>
    </source>
</reference>
<dbReference type="AlphaFoldDB" id="A0A1I3VV66"/>
<organism evidence="2 3">
    <name type="scientific">Methylocapsa palsarum</name>
    <dbReference type="NCBI Taxonomy" id="1612308"/>
    <lineage>
        <taxon>Bacteria</taxon>
        <taxon>Pseudomonadati</taxon>
        <taxon>Pseudomonadota</taxon>
        <taxon>Alphaproteobacteria</taxon>
        <taxon>Hyphomicrobiales</taxon>
        <taxon>Beijerinckiaceae</taxon>
        <taxon>Methylocapsa</taxon>
    </lineage>
</organism>
<feature type="domain" description="SGNH hydrolase-type esterase" evidence="1">
    <location>
        <begin position="12"/>
        <end position="200"/>
    </location>
</feature>
<dbReference type="SUPFAM" id="SSF52266">
    <property type="entry name" value="SGNH hydrolase"/>
    <property type="match status" value="1"/>
</dbReference>
<dbReference type="STRING" id="1612308.SAMN05444581_101129"/>
<name>A0A1I3VV66_9HYPH</name>
<gene>
    <name evidence="2" type="ORF">SAMN05444581_101129</name>
</gene>
<evidence type="ECO:0000313" key="2">
    <source>
        <dbReference type="EMBL" id="SFJ99050.1"/>
    </source>
</evidence>
<dbReference type="InterPro" id="IPR051532">
    <property type="entry name" value="Ester_Hydrolysis_Enzymes"/>
</dbReference>
<dbReference type="Proteomes" id="UP000198755">
    <property type="component" value="Unassembled WGS sequence"/>
</dbReference>
<dbReference type="CDD" id="cd01834">
    <property type="entry name" value="SGNH_hydrolase_like_2"/>
    <property type="match status" value="1"/>
</dbReference>
<dbReference type="InterPro" id="IPR013830">
    <property type="entry name" value="SGNH_hydro"/>
</dbReference>
<dbReference type="PANTHER" id="PTHR30383:SF5">
    <property type="entry name" value="SGNH HYDROLASE-TYPE ESTERASE DOMAIN-CONTAINING PROTEIN"/>
    <property type="match status" value="1"/>
</dbReference>
<accession>A0A1I3VV66</accession>
<sequence>MKIERGSSLLMIGDSITDCARARPIGEAVSWDIGNGYVSLVNALLGAACPREKIRIRNLGVSGNTVRDLADRWQADVLDLKPDWLSVMIGINDVWRQFDAPLQTEWHVGLDEYSATLEQLVGATRPHLKGLVLMSPFFIEPNRDDPLRAMMDCYGQAVRRVAQRHGAIFVDCQAAFDDILTLVHPAALAGDRIHPTLTGHMILARAFLEAVDFVW</sequence>
<protein>
    <submittedName>
        <fullName evidence="2">Lysophospholipase L1</fullName>
    </submittedName>
</protein>
<dbReference type="Pfam" id="PF13472">
    <property type="entry name" value="Lipase_GDSL_2"/>
    <property type="match status" value="1"/>
</dbReference>
<dbReference type="GO" id="GO:0004622">
    <property type="term" value="F:phosphatidylcholine lysophospholipase activity"/>
    <property type="evidence" value="ECO:0007669"/>
    <property type="project" value="TreeGrafter"/>
</dbReference>
<dbReference type="RefSeq" id="WP_091675929.1">
    <property type="nucleotide sequence ID" value="NZ_FOSN01000001.1"/>
</dbReference>
<evidence type="ECO:0000313" key="3">
    <source>
        <dbReference type="Proteomes" id="UP000198755"/>
    </source>
</evidence>